<dbReference type="AlphaFoldDB" id="A0A438IW28"/>
<protein>
    <recommendedName>
        <fullName evidence="3">Retrotransposon gag domain-containing protein</fullName>
    </recommendedName>
</protein>
<sequence>MDAVLQIFKRSICPGTPFFEFLAKKPPETMNDLFKRTNKYSMLEDDVRAATQQDEQQPTQANLTPLNISYDKLFPMIQDLSDFKWPEPIKTDPMKQDRNRKCAYHKDHGHTTEQCRSLHYLVEKLIKAGHLKQYVCSEENVEKHLEVRPPQPPRLQWLLEP</sequence>
<name>A0A438IW28_VITVI</name>
<organism evidence="1 2">
    <name type="scientific">Vitis vinifera</name>
    <name type="common">Grape</name>
    <dbReference type="NCBI Taxonomy" id="29760"/>
    <lineage>
        <taxon>Eukaryota</taxon>
        <taxon>Viridiplantae</taxon>
        <taxon>Streptophyta</taxon>
        <taxon>Embryophyta</taxon>
        <taxon>Tracheophyta</taxon>
        <taxon>Spermatophyta</taxon>
        <taxon>Magnoliopsida</taxon>
        <taxon>eudicotyledons</taxon>
        <taxon>Gunneridae</taxon>
        <taxon>Pentapetalae</taxon>
        <taxon>rosids</taxon>
        <taxon>Vitales</taxon>
        <taxon>Vitaceae</taxon>
        <taxon>Viteae</taxon>
        <taxon>Vitis</taxon>
    </lineage>
</organism>
<dbReference type="Proteomes" id="UP000288805">
    <property type="component" value="Unassembled WGS sequence"/>
</dbReference>
<comment type="caution">
    <text evidence="1">The sequence shown here is derived from an EMBL/GenBank/DDBJ whole genome shotgun (WGS) entry which is preliminary data.</text>
</comment>
<evidence type="ECO:0000313" key="2">
    <source>
        <dbReference type="Proteomes" id="UP000288805"/>
    </source>
</evidence>
<proteinExistence type="predicted"/>
<dbReference type="EMBL" id="QGNW01000078">
    <property type="protein sequence ID" value="RVX00948.1"/>
    <property type="molecule type" value="Genomic_DNA"/>
</dbReference>
<gene>
    <name evidence="1" type="ORF">CK203_022770</name>
</gene>
<evidence type="ECO:0008006" key="3">
    <source>
        <dbReference type="Google" id="ProtNLM"/>
    </source>
</evidence>
<accession>A0A438IW28</accession>
<reference evidence="1 2" key="1">
    <citation type="journal article" date="2018" name="PLoS Genet.">
        <title>Population sequencing reveals clonal diversity and ancestral inbreeding in the grapevine cultivar Chardonnay.</title>
        <authorList>
            <person name="Roach M.J."/>
            <person name="Johnson D.L."/>
            <person name="Bohlmann J."/>
            <person name="van Vuuren H.J."/>
            <person name="Jones S.J."/>
            <person name="Pretorius I.S."/>
            <person name="Schmidt S.A."/>
            <person name="Borneman A.R."/>
        </authorList>
    </citation>
    <scope>NUCLEOTIDE SEQUENCE [LARGE SCALE GENOMIC DNA]</scope>
    <source>
        <strain evidence="2">cv. Chardonnay</strain>
        <tissue evidence="1">Leaf</tissue>
    </source>
</reference>
<evidence type="ECO:0000313" key="1">
    <source>
        <dbReference type="EMBL" id="RVX00948.1"/>
    </source>
</evidence>